<evidence type="ECO:0000313" key="2">
    <source>
        <dbReference type="EMBL" id="KZL69708.1"/>
    </source>
</evidence>
<keyword evidence="3" id="KW-1185">Reference proteome</keyword>
<feature type="compositionally biased region" description="Basic and acidic residues" evidence="1">
    <location>
        <begin position="367"/>
        <end position="379"/>
    </location>
</feature>
<comment type="caution">
    <text evidence="2">The sequence shown here is derived from an EMBL/GenBank/DDBJ whole genome shotgun (WGS) entry which is preliminary data.</text>
</comment>
<keyword evidence="2" id="KW-0238">DNA-binding</keyword>
<feature type="region of interest" description="Disordered" evidence="1">
    <location>
        <begin position="24"/>
        <end position="106"/>
    </location>
</feature>
<sequence>MVQETHAITKQSPLETETVLVQIRPESEKHAPKRQARSTLKVAIPGSQSSSDPTACHSPTEDQMLAAVKPPPPHIIFPLEYPESGPSNHRSVQGQQEWEGLSSNNSDDDIAVSPVSDPGVPDEFRAGSIPLPGRPNKKIWPLMPVVSNVWSTHDYEERFGYVVGELKRAVDGHDKLRDRARFIDYDLMMVGATPETASPSILIKCKRCDAKPLKVLFDKTANSRLFCRRGSRWLQLFKDPPPSKPPFKLIYIPSGTNPLIWVAGETATVTFNNSHSTMCGALVEYQGRVATIGLTLEIDGKSLLMTVEHLFNKAFPEEVLEEDLETTSDDSDDDLDELEIGRFWTNDSDDDSTDDDSGDEYWDDRDDGIKDGVENEDLNKTGISVARENESTTASATAEPANKGKTPELLGPRDLVERVLTPHKLPAASPFLDWTCLRMDDEILGPKRYVVPEKGYCWAGQAILGLALDRNYARSGTLYLTRIQPGECGSIIVDKRTHEVYGHLVGTDVLGTGRVVPLAHTIDQMKSAFGASSIKLPDQRTPSRRSGDRALPMTVGMTRAAFGNSPGLHFGLDAFFENSSKPDAMRSPELDSNRLSIPVNKGYGVLPLSGDTNSHGTLRLYDGSPVTADIAVQILGFGKAQDEFVFWNEPEFSCSCSCILTPFHPDQLLRVTSASSGQTSCARGFIMSVTACEAGNNSQEIGVLQNTPEGVSRSMAWSILDLRYPVRPWSWGPIDFSAIRPPQYRLEGLHIKQPWYSSGWGSNTSLQLVFTLWAETERAGLVKIADRRSEWFAPKGFSKSPISVLISARDGNGDGETTDEARKSVHFDAEATGSNVEGAANKEMGSERDFRQCHQWW</sequence>
<evidence type="ECO:0000313" key="3">
    <source>
        <dbReference type="Proteomes" id="UP000076552"/>
    </source>
</evidence>
<feature type="compositionally biased region" description="Polar residues" evidence="1">
    <location>
        <begin position="85"/>
        <end position="105"/>
    </location>
</feature>
<protein>
    <submittedName>
        <fullName evidence="2">NDT80 like DNA-binding family protein</fullName>
    </submittedName>
</protein>
<reference evidence="2 3" key="1">
    <citation type="submission" date="2015-06" db="EMBL/GenBank/DDBJ databases">
        <title>Survival trade-offs in plant roots during colonization by closely related pathogenic and mutualistic fungi.</title>
        <authorList>
            <person name="Hacquard S."/>
            <person name="Kracher B."/>
            <person name="Hiruma K."/>
            <person name="Weinman A."/>
            <person name="Muench P."/>
            <person name="Garrido Oter R."/>
            <person name="Ver Loren van Themaat E."/>
            <person name="Dallerey J.-F."/>
            <person name="Damm U."/>
            <person name="Henrissat B."/>
            <person name="Lespinet O."/>
            <person name="Thon M."/>
            <person name="Kemen E."/>
            <person name="McHardy A.C."/>
            <person name="Schulze-Lefert P."/>
            <person name="O'Connell R.J."/>
        </authorList>
    </citation>
    <scope>NUCLEOTIDE SEQUENCE [LARGE SCALE GENOMIC DNA]</scope>
    <source>
        <strain evidence="2 3">0861</strain>
    </source>
</reference>
<gene>
    <name evidence="2" type="ORF">CT0861_09262</name>
</gene>
<feature type="region of interest" description="Disordered" evidence="1">
    <location>
        <begin position="340"/>
        <end position="409"/>
    </location>
</feature>
<accession>A0A166RTF3</accession>
<evidence type="ECO:0000256" key="1">
    <source>
        <dbReference type="SAM" id="MobiDB-lite"/>
    </source>
</evidence>
<dbReference type="GO" id="GO:0003677">
    <property type="term" value="F:DNA binding"/>
    <property type="evidence" value="ECO:0007669"/>
    <property type="project" value="UniProtKB-KW"/>
</dbReference>
<dbReference type="STRING" id="708197.A0A166RTF3"/>
<proteinExistence type="predicted"/>
<dbReference type="AlphaFoldDB" id="A0A166RTF3"/>
<dbReference type="Proteomes" id="UP000076552">
    <property type="component" value="Unassembled WGS sequence"/>
</dbReference>
<organism evidence="2 3">
    <name type="scientific">Colletotrichum tofieldiae</name>
    <dbReference type="NCBI Taxonomy" id="708197"/>
    <lineage>
        <taxon>Eukaryota</taxon>
        <taxon>Fungi</taxon>
        <taxon>Dikarya</taxon>
        <taxon>Ascomycota</taxon>
        <taxon>Pezizomycotina</taxon>
        <taxon>Sordariomycetes</taxon>
        <taxon>Hypocreomycetidae</taxon>
        <taxon>Glomerellales</taxon>
        <taxon>Glomerellaceae</taxon>
        <taxon>Colletotrichum</taxon>
        <taxon>Colletotrichum spaethianum species complex</taxon>
    </lineage>
</organism>
<dbReference type="EMBL" id="LFIV01000103">
    <property type="protein sequence ID" value="KZL69708.1"/>
    <property type="molecule type" value="Genomic_DNA"/>
</dbReference>
<feature type="compositionally biased region" description="Acidic residues" evidence="1">
    <location>
        <begin position="347"/>
        <end position="366"/>
    </location>
</feature>
<name>A0A166RTF3_9PEZI</name>